<evidence type="ECO:0000313" key="2">
    <source>
        <dbReference type="EMBL" id="TXC02832.1"/>
    </source>
</evidence>
<dbReference type="InterPro" id="IPR001223">
    <property type="entry name" value="Glyco_hydro18_cat"/>
</dbReference>
<dbReference type="Gene3D" id="3.20.20.80">
    <property type="entry name" value="Glycosidases"/>
    <property type="match status" value="1"/>
</dbReference>
<dbReference type="AlphaFoldDB" id="A0A5C6SWB1"/>
<dbReference type="PROSITE" id="PS51910">
    <property type="entry name" value="GH18_2"/>
    <property type="match status" value="1"/>
</dbReference>
<proteinExistence type="predicted"/>
<dbReference type="EMBL" id="VMNF01000008">
    <property type="protein sequence ID" value="TXC02832.1"/>
    <property type="molecule type" value="Genomic_DNA"/>
</dbReference>
<accession>A0A5C6SWB1</accession>
<comment type="caution">
    <text evidence="2">The sequence shown here is derived from an EMBL/GenBank/DDBJ whole genome shotgun (WGS) entry which is preliminary data.</text>
</comment>
<dbReference type="InterPro" id="IPR017853">
    <property type="entry name" value="GH"/>
</dbReference>
<evidence type="ECO:0000259" key="1">
    <source>
        <dbReference type="PROSITE" id="PS51910"/>
    </source>
</evidence>
<dbReference type="Proteomes" id="UP000321331">
    <property type="component" value="Unassembled WGS sequence"/>
</dbReference>
<feature type="domain" description="GH18" evidence="1">
    <location>
        <begin position="1"/>
        <end position="68"/>
    </location>
</feature>
<reference evidence="2 3" key="1">
    <citation type="submission" date="2019-07" db="EMBL/GenBank/DDBJ databases">
        <title>The First High-Quality Draft Genome Sequence of the Causal Agent of the Current Panama Disease Epidemic.</title>
        <authorList>
            <person name="Warmington R.J."/>
            <person name="Kay W."/>
            <person name="Jeffries A."/>
            <person name="Bebber D."/>
            <person name="Moore K."/>
            <person name="Studholme D.J."/>
        </authorList>
    </citation>
    <scope>NUCLEOTIDE SEQUENCE [LARGE SCALE GENOMIC DNA]</scope>
    <source>
        <strain evidence="2 3">TR4</strain>
    </source>
</reference>
<dbReference type="GO" id="GO:0005975">
    <property type="term" value="P:carbohydrate metabolic process"/>
    <property type="evidence" value="ECO:0007669"/>
    <property type="project" value="InterPro"/>
</dbReference>
<protein>
    <recommendedName>
        <fullName evidence="1">GH18 domain-containing protein</fullName>
    </recommendedName>
</protein>
<organism evidence="2 3">
    <name type="scientific">Fusarium oxysporum f. sp. cubense</name>
    <dbReference type="NCBI Taxonomy" id="61366"/>
    <lineage>
        <taxon>Eukaryota</taxon>
        <taxon>Fungi</taxon>
        <taxon>Dikarya</taxon>
        <taxon>Ascomycota</taxon>
        <taxon>Pezizomycotina</taxon>
        <taxon>Sordariomycetes</taxon>
        <taxon>Hypocreomycetidae</taxon>
        <taxon>Hypocreales</taxon>
        <taxon>Nectriaceae</taxon>
        <taxon>Fusarium</taxon>
        <taxon>Fusarium oxysporum species complex</taxon>
    </lineage>
</organism>
<gene>
    <name evidence="2" type="ORF">FocTR4_00014807</name>
</gene>
<sequence length="852" mass="96814">MPELYKEEAIKTVTWGKQWVSFDDEDTLKMKVDRAGERCLGGVMVWAISHDTRDAKYNKALAKVLGRKVISGSLDDDEKAADFVKKPYEQCRWTNCKEPCPKGWVHVGRSDPGARKNELMYDETACGGDGIHSFCCPPNYDIPICGWWGHFNGKCEKESSCPSGMVEIGTNSMKCEKPPRVQTACCKPDTVSMRVYDTCRWGAYPECNTSPECPGDYYNWPMASSGSGSGALRCNDLKNDLGTPIIGVQMRNYCCNTKPGLRFIDCQVRRDFGPAPDGEDLAGYCRSGCPSDRVRVALDTAFHTCTSKLEGGQVTCCKTDYYDEVLVPNEKITAYKEAMADWLENETCPNPSKVLGKRSTTDLVVREDDIDDISSYLLLRNILSETGSPVMLAQEVNIWNSAVRARYEFLQITYISSYIRDNWRLDWQGPSQMAIDILCEPLYWALRIKAFLTGDEDAVASIGNCTYAYCDEKGYCENLSDAVESADLKRRHAHLDYHFSHFTHSHHHHSRHILEARAREDIEIKDPDDPTERHRYRLEVPSNPSVDVIAKKNPKNPLLDQVVEITHPDLCKASLVMLTAYRDPRIVALEVEHVLDKHILKDFMRDSVTGKLQSGATSKYGPIPVAFWDRMDDMNLELERGVPALPGGRTGDLGFVMNRAFECLGSAENDQIFMIVQKDINDAKNNVMQLHRTIAKRYLPFLLATAGKTKEEIEDDRSKVLSRIRAGFSVFRYMQKEETKDKLNKIVKDIRVQFKFAESVYNKKYPNEKVQLADYWIEWITDYYALVSKKFRENMLAMATEVREEVKGIKDDWAKNMRGYMQAFEKQAKNEALTLIDTSGFSKDDDTEMGGT</sequence>
<dbReference type="SUPFAM" id="SSF51445">
    <property type="entry name" value="(Trans)glycosidases"/>
    <property type="match status" value="1"/>
</dbReference>
<name>A0A5C6SWB1_FUSOC</name>
<evidence type="ECO:0000313" key="3">
    <source>
        <dbReference type="Proteomes" id="UP000321331"/>
    </source>
</evidence>